<dbReference type="EC" id="2.1.1.-" evidence="3"/>
<dbReference type="InterPro" id="IPR001091">
    <property type="entry name" value="RM_Methyltransferase"/>
</dbReference>
<name>A0A7V3N4T2_UNCC3</name>
<dbReference type="EMBL" id="DTGG01000121">
    <property type="protein sequence ID" value="HFZ09269.1"/>
    <property type="molecule type" value="Genomic_DNA"/>
</dbReference>
<dbReference type="AlphaFoldDB" id="A0A7V3N4T2"/>
<dbReference type="Pfam" id="PF01555">
    <property type="entry name" value="N6_N4_Mtase"/>
    <property type="match status" value="1"/>
</dbReference>
<dbReference type="GO" id="GO:0032259">
    <property type="term" value="P:methylation"/>
    <property type="evidence" value="ECO:0007669"/>
    <property type="project" value="UniProtKB-KW"/>
</dbReference>
<sequence length="252" mass="28102">MAMKPNEGSYAENALKWGVAGLNINEARIGIEKIQAHHAPKGTFAGGEPDRGSDTNYYTNQGRFPANVILECTCDEVKEGKEFKKKDEKRFQKTDGGIFMASPLDKTLAPDFDKGKKAIIHTNPNCPCFMLDQQQKNVSRFFYCAKASRSERNMGLEGIKKEEVIRQGLAGEHKNPQHENHHPTVKPLKLMEYLCILTKTPTGGIVLDPFAGSGTTGMACKKIGRDFILIEKEKDYCKIAEERIKNTPTPLL</sequence>
<gene>
    <name evidence="5" type="ORF">ENV41_03970</name>
</gene>
<dbReference type="InterPro" id="IPR002941">
    <property type="entry name" value="DNA_methylase_N4/N6"/>
</dbReference>
<accession>A0A7V3N4T2</accession>
<evidence type="ECO:0000256" key="1">
    <source>
        <dbReference type="ARBA" id="ARBA00022603"/>
    </source>
</evidence>
<dbReference type="SUPFAM" id="SSF53335">
    <property type="entry name" value="S-adenosyl-L-methionine-dependent methyltransferases"/>
    <property type="match status" value="1"/>
</dbReference>
<dbReference type="GO" id="GO:0008170">
    <property type="term" value="F:N-methyltransferase activity"/>
    <property type="evidence" value="ECO:0007669"/>
    <property type="project" value="InterPro"/>
</dbReference>
<dbReference type="PRINTS" id="PR00508">
    <property type="entry name" value="S21N4MTFRASE"/>
</dbReference>
<protein>
    <recommendedName>
        <fullName evidence="3">Methyltransferase</fullName>
        <ecNumber evidence="3">2.1.1.-</ecNumber>
    </recommendedName>
</protein>
<dbReference type="Gene3D" id="3.40.50.150">
    <property type="entry name" value="Vaccinia Virus protein VP39"/>
    <property type="match status" value="1"/>
</dbReference>
<keyword evidence="1 5" id="KW-0489">Methyltransferase</keyword>
<dbReference type="InterPro" id="IPR029063">
    <property type="entry name" value="SAM-dependent_MTases_sf"/>
</dbReference>
<dbReference type="GO" id="GO:0003677">
    <property type="term" value="F:DNA binding"/>
    <property type="evidence" value="ECO:0007669"/>
    <property type="project" value="InterPro"/>
</dbReference>
<comment type="caution">
    <text evidence="5">The sequence shown here is derived from an EMBL/GenBank/DDBJ whole genome shotgun (WGS) entry which is preliminary data.</text>
</comment>
<evidence type="ECO:0000256" key="3">
    <source>
        <dbReference type="RuleBase" id="RU362026"/>
    </source>
</evidence>
<keyword evidence="2 5" id="KW-0808">Transferase</keyword>
<evidence type="ECO:0000256" key="2">
    <source>
        <dbReference type="ARBA" id="ARBA00022679"/>
    </source>
</evidence>
<reference evidence="5" key="1">
    <citation type="journal article" date="2020" name="mSystems">
        <title>Genome- and Community-Level Interaction Insights into Carbon Utilization and Element Cycling Functions of Hydrothermarchaeota in Hydrothermal Sediment.</title>
        <authorList>
            <person name="Zhou Z."/>
            <person name="Liu Y."/>
            <person name="Xu W."/>
            <person name="Pan J."/>
            <person name="Luo Z.H."/>
            <person name="Li M."/>
        </authorList>
    </citation>
    <scope>NUCLEOTIDE SEQUENCE [LARGE SCALE GENOMIC DNA]</scope>
    <source>
        <strain evidence="5">SpSt-757</strain>
    </source>
</reference>
<organism evidence="5">
    <name type="scientific">candidate division CPR3 bacterium</name>
    <dbReference type="NCBI Taxonomy" id="2268181"/>
    <lineage>
        <taxon>Bacteria</taxon>
        <taxon>Bacteria division CPR3</taxon>
    </lineage>
</organism>
<evidence type="ECO:0000259" key="4">
    <source>
        <dbReference type="Pfam" id="PF01555"/>
    </source>
</evidence>
<feature type="domain" description="DNA methylase N-4/N-6" evidence="4">
    <location>
        <begin position="85"/>
        <end position="242"/>
    </location>
</feature>
<evidence type="ECO:0000313" key="5">
    <source>
        <dbReference type="EMBL" id="HFZ09269.1"/>
    </source>
</evidence>
<comment type="similarity">
    <text evidence="3">Belongs to the N(4)/N(6)-methyltransferase family.</text>
</comment>
<proteinExistence type="inferred from homology"/>